<dbReference type="CDD" id="cd12914">
    <property type="entry name" value="PDC1_DGC_like"/>
    <property type="match status" value="1"/>
</dbReference>
<dbReference type="Pfam" id="PF13581">
    <property type="entry name" value="HATPase_c_2"/>
    <property type="match status" value="1"/>
</dbReference>
<feature type="transmembrane region" description="Helical" evidence="8">
    <location>
        <begin position="69"/>
        <end position="90"/>
    </location>
</feature>
<evidence type="ECO:0000259" key="9">
    <source>
        <dbReference type="PROSITE" id="PS50885"/>
    </source>
</evidence>
<keyword evidence="8" id="KW-0812">Transmembrane</keyword>
<evidence type="ECO:0000256" key="8">
    <source>
        <dbReference type="SAM" id="Phobius"/>
    </source>
</evidence>
<evidence type="ECO:0000256" key="6">
    <source>
        <dbReference type="SAM" id="Coils"/>
    </source>
</evidence>
<keyword evidence="2" id="KW-0597">Phosphoprotein</keyword>
<feature type="transmembrane region" description="Helical" evidence="8">
    <location>
        <begin position="341"/>
        <end position="360"/>
    </location>
</feature>
<name>A0ABX1TIC9_9GAMM</name>
<dbReference type="Gene3D" id="3.30.565.10">
    <property type="entry name" value="Histidine kinase-like ATPase, C-terminal domain"/>
    <property type="match status" value="1"/>
</dbReference>
<evidence type="ECO:0000256" key="7">
    <source>
        <dbReference type="SAM" id="MobiDB-lite"/>
    </source>
</evidence>
<dbReference type="Pfam" id="PF07730">
    <property type="entry name" value="HisKA_3"/>
    <property type="match status" value="1"/>
</dbReference>
<keyword evidence="8" id="KW-1133">Transmembrane helix</keyword>
<dbReference type="InterPro" id="IPR011712">
    <property type="entry name" value="Sig_transdc_His_kin_sub3_dim/P"/>
</dbReference>
<dbReference type="Gene3D" id="3.30.450.20">
    <property type="entry name" value="PAS domain"/>
    <property type="match status" value="1"/>
</dbReference>
<evidence type="ECO:0000313" key="10">
    <source>
        <dbReference type="EMBL" id="NMQ17864.1"/>
    </source>
</evidence>
<dbReference type="InterPro" id="IPR050482">
    <property type="entry name" value="Sensor_HK_TwoCompSys"/>
</dbReference>
<dbReference type="Gene3D" id="1.20.5.1930">
    <property type="match status" value="1"/>
</dbReference>
<dbReference type="EMBL" id="SPMZ01000003">
    <property type="protein sequence ID" value="NMQ17864.1"/>
    <property type="molecule type" value="Genomic_DNA"/>
</dbReference>
<protein>
    <submittedName>
        <fullName evidence="10">HAMP domain-containing protein</fullName>
    </submittedName>
</protein>
<keyword evidence="6" id="KW-0175">Coiled coil</keyword>
<feature type="region of interest" description="Disordered" evidence="7">
    <location>
        <begin position="1"/>
        <end position="38"/>
    </location>
</feature>
<comment type="subcellular location">
    <subcellularLocation>
        <location evidence="1">Membrane</location>
    </subcellularLocation>
</comment>
<dbReference type="SUPFAM" id="SSF55874">
    <property type="entry name" value="ATPase domain of HSP90 chaperone/DNA topoisomerase II/histidine kinase"/>
    <property type="match status" value="1"/>
</dbReference>
<dbReference type="PANTHER" id="PTHR24421">
    <property type="entry name" value="NITRATE/NITRITE SENSOR PROTEIN NARX-RELATED"/>
    <property type="match status" value="1"/>
</dbReference>
<comment type="caution">
    <text evidence="10">The sequence shown here is derived from an EMBL/GenBank/DDBJ whole genome shotgun (WGS) entry which is preliminary data.</text>
</comment>
<keyword evidence="4" id="KW-0418">Kinase</keyword>
<feature type="coiled-coil region" evidence="6">
    <location>
        <begin position="402"/>
        <end position="440"/>
    </location>
</feature>
<accession>A0ABX1TIC9</accession>
<feature type="domain" description="HAMP" evidence="9">
    <location>
        <begin position="362"/>
        <end position="414"/>
    </location>
</feature>
<evidence type="ECO:0000256" key="5">
    <source>
        <dbReference type="ARBA" id="ARBA00023012"/>
    </source>
</evidence>
<sequence>MTRVVGFSGQNQHGEKDRDGDFSQCPLNPHSNERHIRGHDFTRPGSMDAEETLVSILQRFDPRLRLAAAIGWSVFAIILLAALVGANLAAKKAEHRARADAERLLTQFATQIRHALDMGLETRRSILQATAAQIAASGDRGTDALRHHIEAVQAQFPEFTWLGVADEHGRVVAATGGGHHGENVAAQPWFQEGRRHSFVGDARHIPLVEGEGSPSSTPTSQTPGFVLAVPISQPSGRLVGVLGARLSWTWVERHQDGLLRGLETDRPLELLLTVEDNLVLIGPRNWLGRALAANTDLSENGAYMVGRHVVPTEQKEGVDWTVILRQDADTALAHARTTRQAVFLVVFLAGLASAIAAVFVTRALTLRLTVLADQAQRVRQGLRKNLSVPVGADEIGRIGATLSNLVGHLQQEKQTLATLNAELDARVAERTARIERMAKEARHAAITRERLRLARTLHDTLAHSLMALLTQIRLIRKLRDRLDPAELDAELARAEEVAATGLAEARAAITQMRHNDVCDAGLGAALQELLSRFEERSGVDAVLDADTQAAGMADERAETVFRIVEEALNNVERHANAQTVRVALRWTESQSAESPRWSPDDSTRVRIEVADDGVGFDPATPCPGHYGLRGIREQAELIRARFEPRSQPGAGTCLVLEFEA</sequence>
<dbReference type="PROSITE" id="PS50885">
    <property type="entry name" value="HAMP"/>
    <property type="match status" value="1"/>
</dbReference>
<keyword evidence="8" id="KW-0472">Membrane</keyword>
<proteinExistence type="predicted"/>
<evidence type="ECO:0000256" key="3">
    <source>
        <dbReference type="ARBA" id="ARBA00022679"/>
    </source>
</evidence>
<evidence type="ECO:0000313" key="11">
    <source>
        <dbReference type="Proteomes" id="UP000760480"/>
    </source>
</evidence>
<dbReference type="InterPro" id="IPR036890">
    <property type="entry name" value="HATPase_C_sf"/>
</dbReference>
<dbReference type="InterPro" id="IPR003660">
    <property type="entry name" value="HAMP_dom"/>
</dbReference>
<evidence type="ECO:0000256" key="4">
    <source>
        <dbReference type="ARBA" id="ARBA00022777"/>
    </source>
</evidence>
<keyword evidence="5" id="KW-0902">Two-component regulatory system</keyword>
<organism evidence="10 11">
    <name type="scientific">Candidatus Competibacter phosphatis</name>
    <dbReference type="NCBI Taxonomy" id="221280"/>
    <lineage>
        <taxon>Bacteria</taxon>
        <taxon>Pseudomonadati</taxon>
        <taxon>Pseudomonadota</taxon>
        <taxon>Gammaproteobacteria</taxon>
        <taxon>Candidatus Competibacteraceae</taxon>
        <taxon>Candidatus Competibacter</taxon>
    </lineage>
</organism>
<dbReference type="Gene3D" id="6.10.340.10">
    <property type="match status" value="1"/>
</dbReference>
<reference evidence="10 11" key="1">
    <citation type="submission" date="2019-03" db="EMBL/GenBank/DDBJ databases">
        <title>Metabolic reconstructions from genomes of highly enriched 'Candidatus Accumulibacter' and 'Candidatus Competibacter' bioreactor populations.</title>
        <authorList>
            <person name="Annavajhala M.K."/>
            <person name="Welles L."/>
            <person name="Abbas B."/>
            <person name="Sorokin D."/>
            <person name="Park H."/>
            <person name="Van Loosdrecht M."/>
            <person name="Chandran K."/>
        </authorList>
    </citation>
    <scope>NUCLEOTIDE SEQUENCE [LARGE SCALE GENOMIC DNA]</scope>
    <source>
        <strain evidence="10 11">SBR_G</strain>
    </source>
</reference>
<evidence type="ECO:0000256" key="2">
    <source>
        <dbReference type="ARBA" id="ARBA00022553"/>
    </source>
</evidence>
<evidence type="ECO:0000256" key="1">
    <source>
        <dbReference type="ARBA" id="ARBA00004370"/>
    </source>
</evidence>
<dbReference type="CDD" id="cd16917">
    <property type="entry name" value="HATPase_UhpB-NarQ-NarX-like"/>
    <property type="match status" value="1"/>
</dbReference>
<keyword evidence="11" id="KW-1185">Reference proteome</keyword>
<dbReference type="Proteomes" id="UP000760480">
    <property type="component" value="Unassembled WGS sequence"/>
</dbReference>
<gene>
    <name evidence="10" type="ORF">E4P82_00770</name>
</gene>
<dbReference type="InterPro" id="IPR003594">
    <property type="entry name" value="HATPase_dom"/>
</dbReference>
<keyword evidence="3" id="KW-0808">Transferase</keyword>